<protein>
    <submittedName>
        <fullName evidence="1">Uncharacterized protein</fullName>
    </submittedName>
</protein>
<accession>A0ACC0Y6Q8</accession>
<sequence>MLDELFLLNGVLNIGDWIPWMDFLDLQGYVKRMKVLKKRLDRFHDHVFDEHKAKREGEKDFEAKDMVDLLLRLADDSNLDVKLTSDSVKGFTRDLIAGGTDTATTTVEWAMSELLKQPELMKKATEELDRVIGRERWVEEKDIPQLPYIDAIMKETMRIHPVALPGNIKPEDISMEEVYGIDNNKKVPTCCSHGAQTPIPSLLVENFI</sequence>
<evidence type="ECO:0000313" key="2">
    <source>
        <dbReference type="Proteomes" id="UP001163603"/>
    </source>
</evidence>
<evidence type="ECO:0000313" key="1">
    <source>
        <dbReference type="EMBL" id="KAJ0030289.1"/>
    </source>
</evidence>
<gene>
    <name evidence="1" type="ORF">Pint_13511</name>
</gene>
<proteinExistence type="predicted"/>
<organism evidence="1 2">
    <name type="scientific">Pistacia integerrima</name>
    <dbReference type="NCBI Taxonomy" id="434235"/>
    <lineage>
        <taxon>Eukaryota</taxon>
        <taxon>Viridiplantae</taxon>
        <taxon>Streptophyta</taxon>
        <taxon>Embryophyta</taxon>
        <taxon>Tracheophyta</taxon>
        <taxon>Spermatophyta</taxon>
        <taxon>Magnoliopsida</taxon>
        <taxon>eudicotyledons</taxon>
        <taxon>Gunneridae</taxon>
        <taxon>Pentapetalae</taxon>
        <taxon>rosids</taxon>
        <taxon>malvids</taxon>
        <taxon>Sapindales</taxon>
        <taxon>Anacardiaceae</taxon>
        <taxon>Pistacia</taxon>
    </lineage>
</organism>
<reference evidence="2" key="1">
    <citation type="journal article" date="2023" name="G3 (Bethesda)">
        <title>Genome assembly and association tests identify interacting loci associated with vigor, precocity, and sex in interspecific pistachio rootstocks.</title>
        <authorList>
            <person name="Palmer W."/>
            <person name="Jacygrad E."/>
            <person name="Sagayaradj S."/>
            <person name="Cavanaugh K."/>
            <person name="Han R."/>
            <person name="Bertier L."/>
            <person name="Beede B."/>
            <person name="Kafkas S."/>
            <person name="Golino D."/>
            <person name="Preece J."/>
            <person name="Michelmore R."/>
        </authorList>
    </citation>
    <scope>NUCLEOTIDE SEQUENCE [LARGE SCALE GENOMIC DNA]</scope>
</reference>
<name>A0ACC0Y6Q8_9ROSI</name>
<keyword evidence="2" id="KW-1185">Reference proteome</keyword>
<dbReference type="Proteomes" id="UP001163603">
    <property type="component" value="Chromosome 8"/>
</dbReference>
<dbReference type="EMBL" id="CM047743">
    <property type="protein sequence ID" value="KAJ0030289.1"/>
    <property type="molecule type" value="Genomic_DNA"/>
</dbReference>
<comment type="caution">
    <text evidence="1">The sequence shown here is derived from an EMBL/GenBank/DDBJ whole genome shotgun (WGS) entry which is preliminary data.</text>
</comment>